<dbReference type="PANTHER" id="PTHR31408:SF2">
    <property type="entry name" value="PROTEIN SPO16 HOMOLOG"/>
    <property type="match status" value="1"/>
</dbReference>
<reference evidence="2" key="1">
    <citation type="journal article" date="2010" name="Nature">
        <title>The Amphimedon queenslandica genome and the evolution of animal complexity.</title>
        <authorList>
            <person name="Srivastava M."/>
            <person name="Simakov O."/>
            <person name="Chapman J."/>
            <person name="Fahey B."/>
            <person name="Gauthier M.E."/>
            <person name="Mitros T."/>
            <person name="Richards G.S."/>
            <person name="Conaco C."/>
            <person name="Dacre M."/>
            <person name="Hellsten U."/>
            <person name="Larroux C."/>
            <person name="Putnam N.H."/>
            <person name="Stanke M."/>
            <person name="Adamska M."/>
            <person name="Darling A."/>
            <person name="Degnan S.M."/>
            <person name="Oakley T.H."/>
            <person name="Plachetzki D.C."/>
            <person name="Zhai Y."/>
            <person name="Adamski M."/>
            <person name="Calcino A."/>
            <person name="Cummins S.F."/>
            <person name="Goodstein D.M."/>
            <person name="Harris C."/>
            <person name="Jackson D.J."/>
            <person name="Leys S.P."/>
            <person name="Shu S."/>
            <person name="Woodcroft B.J."/>
            <person name="Vervoort M."/>
            <person name="Kosik K.S."/>
            <person name="Manning G."/>
            <person name="Degnan B.M."/>
            <person name="Rokhsar D.S."/>
        </authorList>
    </citation>
    <scope>NUCLEOTIDE SEQUENCE [LARGE SCALE GENOMIC DNA]</scope>
</reference>
<organism evidence="1 2">
    <name type="scientific">Amphimedon queenslandica</name>
    <name type="common">Sponge</name>
    <dbReference type="NCBI Taxonomy" id="400682"/>
    <lineage>
        <taxon>Eukaryota</taxon>
        <taxon>Metazoa</taxon>
        <taxon>Porifera</taxon>
        <taxon>Demospongiae</taxon>
        <taxon>Heteroscleromorpha</taxon>
        <taxon>Haplosclerida</taxon>
        <taxon>Niphatidae</taxon>
        <taxon>Amphimedon</taxon>
    </lineage>
</organism>
<dbReference type="GO" id="GO:0005694">
    <property type="term" value="C:chromosome"/>
    <property type="evidence" value="ECO:0007669"/>
    <property type="project" value="TreeGrafter"/>
</dbReference>
<dbReference type="EnsemblMetazoa" id="XM_019998281.1">
    <property type="protein sequence ID" value="XP_019853840.1"/>
    <property type="gene ID" value="LOC109583101"/>
</dbReference>
<dbReference type="GO" id="GO:0007131">
    <property type="term" value="P:reciprocal meiotic recombination"/>
    <property type="evidence" value="ECO:0007669"/>
    <property type="project" value="TreeGrafter"/>
</dbReference>
<protein>
    <submittedName>
        <fullName evidence="1">Uncharacterized protein</fullName>
    </submittedName>
</protein>
<name>A0AAN0J9X5_AMPQE</name>
<evidence type="ECO:0000313" key="2">
    <source>
        <dbReference type="Proteomes" id="UP000007879"/>
    </source>
</evidence>
<sequence>MMNSPVIIEESLCDGELHNLLKRTKFKVRTSSTTPYYSCVFPVSSVVFIIRTFTTTNLESKNIETKKFLNGIDKSLNLHYKQYVFLLAPLFGMEELTTLNELQQRYLKTPLEFIPAHNNAECLTAMIDIVKINCSPASDIVKERYVSAMNRHISEEGVMHILKKSEFSDHEVAVAIHGCGSLRSLALSNPQKVINQTSLGSLHSSLLIEFLSKKY</sequence>
<dbReference type="KEGG" id="aqu:109583101"/>
<evidence type="ECO:0000313" key="1">
    <source>
        <dbReference type="EnsemblMetazoa" id="XP_019853840.1"/>
    </source>
</evidence>
<keyword evidence="2" id="KW-1185">Reference proteome</keyword>
<dbReference type="InterPro" id="IPR027857">
    <property type="entry name" value="SCRE"/>
</dbReference>
<dbReference type="PANTHER" id="PTHR31408">
    <property type="entry name" value="HYPOTHETICAL PROTEIN LOC689986"/>
    <property type="match status" value="1"/>
</dbReference>
<dbReference type="GO" id="GO:0007130">
    <property type="term" value="P:synaptonemal complex assembly"/>
    <property type="evidence" value="ECO:0007669"/>
    <property type="project" value="InterPro"/>
</dbReference>
<dbReference type="AlphaFoldDB" id="A0AAN0J9X5"/>
<dbReference type="GeneID" id="109583101"/>
<dbReference type="Proteomes" id="UP000007879">
    <property type="component" value="Unassembled WGS sequence"/>
</dbReference>
<reference evidence="1" key="2">
    <citation type="submission" date="2024-06" db="UniProtKB">
        <authorList>
            <consortium name="EnsemblMetazoa"/>
        </authorList>
    </citation>
    <scope>IDENTIFICATION</scope>
</reference>
<dbReference type="RefSeq" id="XP_019853840.1">
    <property type="nucleotide sequence ID" value="XM_019998281.1"/>
</dbReference>
<proteinExistence type="predicted"/>
<accession>A0AAN0J9X5</accession>
<dbReference type="Pfam" id="PF15162">
    <property type="entry name" value="SCRE"/>
    <property type="match status" value="1"/>
</dbReference>